<dbReference type="NCBIfam" id="TIGR02595">
    <property type="entry name" value="PEP_CTERM"/>
    <property type="match status" value="1"/>
</dbReference>
<feature type="chain" id="PRO_5046637016" evidence="1">
    <location>
        <begin position="21"/>
        <end position="281"/>
    </location>
</feature>
<keyword evidence="4" id="KW-1185">Reference proteome</keyword>
<evidence type="ECO:0000259" key="2">
    <source>
        <dbReference type="Pfam" id="PF07589"/>
    </source>
</evidence>
<evidence type="ECO:0000313" key="4">
    <source>
        <dbReference type="Proteomes" id="UP001597375"/>
    </source>
</evidence>
<feature type="domain" description="Ice-binding protein C-terminal" evidence="2">
    <location>
        <begin position="258"/>
        <end position="280"/>
    </location>
</feature>
<dbReference type="Pfam" id="PF07589">
    <property type="entry name" value="PEP-CTERM"/>
    <property type="match status" value="1"/>
</dbReference>
<feature type="signal peptide" evidence="1">
    <location>
        <begin position="1"/>
        <end position="20"/>
    </location>
</feature>
<accession>A0ABW5D9N3</accession>
<reference evidence="4" key="1">
    <citation type="journal article" date="2019" name="Int. J. Syst. Evol. Microbiol.">
        <title>The Global Catalogue of Microorganisms (GCM) 10K type strain sequencing project: providing services to taxonomists for standard genome sequencing and annotation.</title>
        <authorList>
            <consortium name="The Broad Institute Genomics Platform"/>
            <consortium name="The Broad Institute Genome Sequencing Center for Infectious Disease"/>
            <person name="Wu L."/>
            <person name="Ma J."/>
        </authorList>
    </citation>
    <scope>NUCLEOTIDE SEQUENCE [LARGE SCALE GENOMIC DNA]</scope>
    <source>
        <strain evidence="4">CGMCC 4.7106</strain>
    </source>
</reference>
<dbReference type="InterPro" id="IPR013424">
    <property type="entry name" value="Ice-binding_C"/>
</dbReference>
<organism evidence="3 4">
    <name type="scientific">Luteolibacter algae</name>
    <dbReference type="NCBI Taxonomy" id="454151"/>
    <lineage>
        <taxon>Bacteria</taxon>
        <taxon>Pseudomonadati</taxon>
        <taxon>Verrucomicrobiota</taxon>
        <taxon>Verrucomicrobiia</taxon>
        <taxon>Verrucomicrobiales</taxon>
        <taxon>Verrucomicrobiaceae</taxon>
        <taxon>Luteolibacter</taxon>
    </lineage>
</organism>
<name>A0ABW5D9N3_9BACT</name>
<dbReference type="RefSeq" id="WP_386819465.1">
    <property type="nucleotide sequence ID" value="NZ_JBHUIT010000006.1"/>
</dbReference>
<evidence type="ECO:0000256" key="1">
    <source>
        <dbReference type="SAM" id="SignalP"/>
    </source>
</evidence>
<dbReference type="EMBL" id="JBHUIT010000006">
    <property type="protein sequence ID" value="MFD2256326.1"/>
    <property type="molecule type" value="Genomic_DNA"/>
</dbReference>
<protein>
    <submittedName>
        <fullName evidence="3">PEP-CTERM sorting domain-containing protein</fullName>
    </submittedName>
</protein>
<evidence type="ECO:0000313" key="3">
    <source>
        <dbReference type="EMBL" id="MFD2256326.1"/>
    </source>
</evidence>
<gene>
    <name evidence="3" type="ORF">ACFSSA_06545</name>
</gene>
<dbReference type="Proteomes" id="UP001597375">
    <property type="component" value="Unassembled WGS sequence"/>
</dbReference>
<proteinExistence type="predicted"/>
<comment type="caution">
    <text evidence="3">The sequence shown here is derived from an EMBL/GenBank/DDBJ whole genome shotgun (WGS) entry which is preliminary data.</text>
</comment>
<keyword evidence="1" id="KW-0732">Signal</keyword>
<sequence length="281" mass="29203">MKSKFISTVLVVSSVGFTHASTIVQWGTAGGNTNIVSKAGVGTETGNPVMQNVTGGTGATAVTTYNAAINRNPVIGTNPDDSKKSYFLGSTTGQSPVYHMALNVGPNTYSVTDNNAGDRITLSKNASATVGSGTFQGMLAWDSFLTTDRELTTFSSEFIRGGTGGTEGSYRYLFQNESGWYASSAISLTAEFVSNTSAVTALSWFGFTPFSAGVATIGAAATPDFTGVQSVGYYFDVRTAEATGNAASFNGRYFEVGAVPEPSALALLGIGGLGLTLRRRR</sequence>